<evidence type="ECO:0000313" key="3">
    <source>
        <dbReference type="EMBL" id="GGJ14689.1"/>
    </source>
</evidence>
<evidence type="ECO:0000313" key="4">
    <source>
        <dbReference type="Proteomes" id="UP000653099"/>
    </source>
</evidence>
<dbReference type="OrthoDB" id="239338at2157"/>
<feature type="domain" description="DUF4350" evidence="2">
    <location>
        <begin position="101"/>
        <end position="302"/>
    </location>
</feature>
<reference evidence="3" key="2">
    <citation type="submission" date="2020-09" db="EMBL/GenBank/DDBJ databases">
        <authorList>
            <person name="Sun Q."/>
            <person name="Ohkuma M."/>
        </authorList>
    </citation>
    <scope>NUCLEOTIDE SEQUENCE</scope>
    <source>
        <strain evidence="3">JCM 14359</strain>
    </source>
</reference>
<feature type="region of interest" description="Disordered" evidence="1">
    <location>
        <begin position="36"/>
        <end position="73"/>
    </location>
</feature>
<evidence type="ECO:0000259" key="2">
    <source>
        <dbReference type="Pfam" id="PF14258"/>
    </source>
</evidence>
<dbReference type="AlphaFoldDB" id="A0A830EIF5"/>
<comment type="caution">
    <text evidence="3">The sequence shown here is derived from an EMBL/GenBank/DDBJ whole genome shotgun (WGS) entry which is preliminary data.</text>
</comment>
<proteinExistence type="predicted"/>
<keyword evidence="4" id="KW-1185">Reference proteome</keyword>
<feature type="compositionally biased region" description="Acidic residues" evidence="1">
    <location>
        <begin position="57"/>
        <end position="68"/>
    </location>
</feature>
<dbReference type="InterPro" id="IPR025646">
    <property type="entry name" value="DUF4350"/>
</dbReference>
<dbReference type="EMBL" id="BMOC01000020">
    <property type="protein sequence ID" value="GGJ14689.1"/>
    <property type="molecule type" value="Genomic_DNA"/>
</dbReference>
<gene>
    <name evidence="3" type="ORF">GCM10008995_25720</name>
</gene>
<name>A0A830EIF5_9EURY</name>
<dbReference type="InterPro" id="IPR029062">
    <property type="entry name" value="Class_I_gatase-like"/>
</dbReference>
<accession>A0A830EIF5</accession>
<sequence length="315" mass="33009">MSDRTLLQPLAVLIIALAVIVAGTFAVSALVGTTPTGSPDGATIDGQSPAQYQPEAADIDADPEDGELSVEPTQRDSRIVIDLRRTGDTTRADLEPVIEALFEAGHSVTVLTGSDDEPFGDALAGSSGLLIVQPTSPYPDGERDAVREYVDAGGHAVLTGEPTQTQVGGGLFASVSRVSFGATELAQGYGVTVGAEMLYNVNDTRNDNNFKSIYATPTRGGVLTEGVDRVTFDRSGYVATSGDDATVHYTAVEGTKTIDTRRAATYPVVVRNDSMVFVADGSFLSQPELYDADNEVFTGNLLSFLVRGDSGNFGG</sequence>
<dbReference type="Proteomes" id="UP000653099">
    <property type="component" value="Unassembled WGS sequence"/>
</dbReference>
<dbReference type="Pfam" id="PF14258">
    <property type="entry name" value="DUF4350"/>
    <property type="match status" value="1"/>
</dbReference>
<dbReference type="Gene3D" id="3.40.50.880">
    <property type="match status" value="1"/>
</dbReference>
<organism evidence="3 4">
    <name type="scientific">Halobellus salinus</name>
    <dbReference type="NCBI Taxonomy" id="931585"/>
    <lineage>
        <taxon>Archaea</taxon>
        <taxon>Methanobacteriati</taxon>
        <taxon>Methanobacteriota</taxon>
        <taxon>Stenosarchaea group</taxon>
        <taxon>Halobacteria</taxon>
        <taxon>Halobacteriales</taxon>
        <taxon>Haloferacaceae</taxon>
        <taxon>Halobellus</taxon>
    </lineage>
</organism>
<protein>
    <recommendedName>
        <fullName evidence="2">DUF4350 domain-containing protein</fullName>
    </recommendedName>
</protein>
<evidence type="ECO:0000256" key="1">
    <source>
        <dbReference type="SAM" id="MobiDB-lite"/>
    </source>
</evidence>
<reference evidence="3" key="1">
    <citation type="journal article" date="2014" name="Int. J. Syst. Evol. Microbiol.">
        <title>Complete genome sequence of Corynebacterium casei LMG S-19264T (=DSM 44701T), isolated from a smear-ripened cheese.</title>
        <authorList>
            <consortium name="US DOE Joint Genome Institute (JGI-PGF)"/>
            <person name="Walter F."/>
            <person name="Albersmeier A."/>
            <person name="Kalinowski J."/>
            <person name="Ruckert C."/>
        </authorList>
    </citation>
    <scope>NUCLEOTIDE SEQUENCE</scope>
    <source>
        <strain evidence="3">JCM 14359</strain>
    </source>
</reference>
<dbReference type="RefSeq" id="WP_188788058.1">
    <property type="nucleotide sequence ID" value="NZ_BMOC01000020.1"/>
</dbReference>